<evidence type="ECO:0008006" key="7">
    <source>
        <dbReference type="Google" id="ProtNLM"/>
    </source>
</evidence>
<feature type="signal peptide" evidence="4">
    <location>
        <begin position="1"/>
        <end position="27"/>
    </location>
</feature>
<dbReference type="EMBL" id="MU006776">
    <property type="protein sequence ID" value="KAF2646931.1"/>
    <property type="molecule type" value="Genomic_DNA"/>
</dbReference>
<dbReference type="GO" id="GO:0016491">
    <property type="term" value="F:oxidoreductase activity"/>
    <property type="evidence" value="ECO:0007669"/>
    <property type="project" value="UniProtKB-KW"/>
</dbReference>
<protein>
    <recommendedName>
        <fullName evidence="7">Oxidase ustYa</fullName>
    </recommendedName>
</protein>
<reference evidence="5" key="1">
    <citation type="journal article" date="2020" name="Stud. Mycol.">
        <title>101 Dothideomycetes genomes: a test case for predicting lifestyles and emergence of pathogens.</title>
        <authorList>
            <person name="Haridas S."/>
            <person name="Albert R."/>
            <person name="Binder M."/>
            <person name="Bloem J."/>
            <person name="Labutti K."/>
            <person name="Salamov A."/>
            <person name="Andreopoulos B."/>
            <person name="Baker S."/>
            <person name="Barry K."/>
            <person name="Bills G."/>
            <person name="Bluhm B."/>
            <person name="Cannon C."/>
            <person name="Castanera R."/>
            <person name="Culley D."/>
            <person name="Daum C."/>
            <person name="Ezra D."/>
            <person name="Gonzalez J."/>
            <person name="Henrissat B."/>
            <person name="Kuo A."/>
            <person name="Liang C."/>
            <person name="Lipzen A."/>
            <person name="Lutzoni F."/>
            <person name="Magnuson J."/>
            <person name="Mondo S."/>
            <person name="Nolan M."/>
            <person name="Ohm R."/>
            <person name="Pangilinan J."/>
            <person name="Park H.-J."/>
            <person name="Ramirez L."/>
            <person name="Alfaro M."/>
            <person name="Sun H."/>
            <person name="Tritt A."/>
            <person name="Yoshinaga Y."/>
            <person name="Zwiers L.-H."/>
            <person name="Turgeon B."/>
            <person name="Goodwin S."/>
            <person name="Spatafora J."/>
            <person name="Crous P."/>
            <person name="Grigoriev I."/>
        </authorList>
    </citation>
    <scope>NUCLEOTIDE SEQUENCE</scope>
    <source>
        <strain evidence="5">CBS 473.64</strain>
    </source>
</reference>
<evidence type="ECO:0000313" key="5">
    <source>
        <dbReference type="EMBL" id="KAF2646931.1"/>
    </source>
</evidence>
<dbReference type="InterPro" id="IPR021765">
    <property type="entry name" value="UstYa-like"/>
</dbReference>
<name>A0A6A6SIY0_9PLEO</name>
<organism evidence="5 6">
    <name type="scientific">Massarina eburnea CBS 473.64</name>
    <dbReference type="NCBI Taxonomy" id="1395130"/>
    <lineage>
        <taxon>Eukaryota</taxon>
        <taxon>Fungi</taxon>
        <taxon>Dikarya</taxon>
        <taxon>Ascomycota</taxon>
        <taxon>Pezizomycotina</taxon>
        <taxon>Dothideomycetes</taxon>
        <taxon>Pleosporomycetidae</taxon>
        <taxon>Pleosporales</taxon>
        <taxon>Massarineae</taxon>
        <taxon>Massarinaceae</taxon>
        <taxon>Massarina</taxon>
    </lineage>
</organism>
<dbReference type="Proteomes" id="UP000799753">
    <property type="component" value="Unassembled WGS sequence"/>
</dbReference>
<evidence type="ECO:0000256" key="4">
    <source>
        <dbReference type="SAM" id="SignalP"/>
    </source>
</evidence>
<dbReference type="AlphaFoldDB" id="A0A6A6SIY0"/>
<proteinExistence type="inferred from homology"/>
<comment type="similarity">
    <text evidence="3">Belongs to the ustYa family.</text>
</comment>
<comment type="pathway">
    <text evidence="1">Mycotoxin biosynthesis.</text>
</comment>
<dbReference type="PANTHER" id="PTHR33365:SF11">
    <property type="entry name" value="TAT PATHWAY SIGNAL SEQUENCE"/>
    <property type="match status" value="1"/>
</dbReference>
<keyword evidence="4" id="KW-0732">Signal</keyword>
<dbReference type="Pfam" id="PF11807">
    <property type="entry name" value="UstYa"/>
    <property type="match status" value="1"/>
</dbReference>
<keyword evidence="6" id="KW-1185">Reference proteome</keyword>
<accession>A0A6A6SIY0</accession>
<keyword evidence="2" id="KW-0560">Oxidoreductase</keyword>
<feature type="chain" id="PRO_5025415035" description="Oxidase ustYa" evidence="4">
    <location>
        <begin position="28"/>
        <end position="200"/>
    </location>
</feature>
<evidence type="ECO:0000313" key="6">
    <source>
        <dbReference type="Proteomes" id="UP000799753"/>
    </source>
</evidence>
<evidence type="ECO:0000256" key="2">
    <source>
        <dbReference type="ARBA" id="ARBA00023002"/>
    </source>
</evidence>
<gene>
    <name evidence="5" type="ORF">P280DRAFT_416657</name>
</gene>
<dbReference type="PANTHER" id="PTHR33365">
    <property type="entry name" value="YALI0B05434P"/>
    <property type="match status" value="1"/>
</dbReference>
<feature type="non-terminal residue" evidence="5">
    <location>
        <position position="200"/>
    </location>
</feature>
<evidence type="ECO:0000256" key="3">
    <source>
        <dbReference type="ARBA" id="ARBA00035112"/>
    </source>
</evidence>
<dbReference type="OrthoDB" id="3687641at2759"/>
<evidence type="ECO:0000256" key="1">
    <source>
        <dbReference type="ARBA" id="ARBA00004685"/>
    </source>
</evidence>
<dbReference type="GO" id="GO:0043386">
    <property type="term" value="P:mycotoxin biosynthetic process"/>
    <property type="evidence" value="ECO:0007669"/>
    <property type="project" value="InterPro"/>
</dbReference>
<sequence>MIDTVLLLVNISLSVLLLRGFWQEMDGNGKIQVGGDFGGTGPTFPTKIVKFAADETFVPVNTTEFFEPHTLERWNTMMPAGTGWGDKNPETTFFTTSMTHQLHCVFMMARIYSALTANMIEKLPSDYHTHYLHCVDYLRQGIQCSADLAMEPHEQTDPDDNGPLDGSWNGHHVCKDYSHVIPYLEEQIHDGVRMVLPIDD</sequence>